<dbReference type="Proteomes" id="UP001157156">
    <property type="component" value="Unassembled WGS sequence"/>
</dbReference>
<comment type="caution">
    <text evidence="2">The sequence shown here is derived from an EMBL/GenBank/DDBJ whole genome shotgun (WGS) entry which is preliminary data.</text>
</comment>
<reference evidence="3" key="1">
    <citation type="journal article" date="2019" name="Int. J. Syst. Evol. Microbiol.">
        <title>The Global Catalogue of Microorganisms (GCM) 10K type strain sequencing project: providing services to taxonomists for standard genome sequencing and annotation.</title>
        <authorList>
            <consortium name="The Broad Institute Genomics Platform"/>
            <consortium name="The Broad Institute Genome Sequencing Center for Infectious Disease"/>
            <person name="Wu L."/>
            <person name="Ma J."/>
        </authorList>
    </citation>
    <scope>NUCLEOTIDE SEQUENCE [LARGE SCALE GENOMIC DNA]</scope>
    <source>
        <strain evidence="3">NBRC 111146</strain>
    </source>
</reference>
<evidence type="ECO:0000256" key="1">
    <source>
        <dbReference type="SAM" id="MobiDB-lite"/>
    </source>
</evidence>
<sequence>MYVSPESQSESILTQPSLPKNQDTPNKGMPKMDDSGKTVSRFEFWPTWFFYTPVVLQSLWYGIKYRDFRLPLVANPHIKLSGMVGESKQEILELAGDYAKQWIPPFVTLTKQSESERSSLSAQWLEAKQAMIKTGLSYPIVAKPDQGCRGVGVQLMESDQELQQYIAAFPDKARYMLQKKSPYQAEAGLFYIRYPNQEKGKVFSITLKYSPVVVGTGKHTLRQLIEQDPRAKQLAHLYLPRHQDQLEQVLEHGKPFQLAFAGSHCRGCIFKNGNAYITKALAEKLDRIFDDYPGYHFGRLDVKFKDIESLMQGKDFDILEMNGASSEAGHIWDSNTPLKEIFSTLLYQYRCLYEIGALQRKAGHKVPTFHELFRALKQEKQLIKHYPATD</sequence>
<dbReference type="EMBL" id="BSPV01000005">
    <property type="protein sequence ID" value="GLT14713.1"/>
    <property type="molecule type" value="Genomic_DNA"/>
</dbReference>
<proteinExistence type="predicted"/>
<evidence type="ECO:0000313" key="3">
    <source>
        <dbReference type="Proteomes" id="UP001157156"/>
    </source>
</evidence>
<accession>A0ABQ6ENJ5</accession>
<feature type="region of interest" description="Disordered" evidence="1">
    <location>
        <begin position="1"/>
        <end position="34"/>
    </location>
</feature>
<feature type="compositionally biased region" description="Polar residues" evidence="1">
    <location>
        <begin position="1"/>
        <end position="25"/>
    </location>
</feature>
<evidence type="ECO:0008006" key="4">
    <source>
        <dbReference type="Google" id="ProtNLM"/>
    </source>
</evidence>
<organism evidence="2 3">
    <name type="scientific">Vibrio algivorus</name>
    <dbReference type="NCBI Taxonomy" id="1667024"/>
    <lineage>
        <taxon>Bacteria</taxon>
        <taxon>Pseudomonadati</taxon>
        <taxon>Pseudomonadota</taxon>
        <taxon>Gammaproteobacteria</taxon>
        <taxon>Vibrionales</taxon>
        <taxon>Vibrionaceae</taxon>
        <taxon>Vibrio</taxon>
    </lineage>
</organism>
<protein>
    <recommendedName>
        <fullName evidence="4">D-alanine--D-alanine ligase</fullName>
    </recommendedName>
</protein>
<gene>
    <name evidence="2" type="ORF">GCM10007931_16880</name>
</gene>
<evidence type="ECO:0000313" key="2">
    <source>
        <dbReference type="EMBL" id="GLT14713.1"/>
    </source>
</evidence>
<dbReference type="SUPFAM" id="SSF56059">
    <property type="entry name" value="Glutathione synthetase ATP-binding domain-like"/>
    <property type="match status" value="1"/>
</dbReference>
<name>A0ABQ6ENJ5_9VIBR</name>
<keyword evidence="3" id="KW-1185">Reference proteome</keyword>